<dbReference type="GO" id="GO:0003700">
    <property type="term" value="F:DNA-binding transcription factor activity"/>
    <property type="evidence" value="ECO:0007669"/>
    <property type="project" value="InterPro"/>
</dbReference>
<name>A0A1G4PPM0_9BACL</name>
<dbReference type="CDD" id="cd17536">
    <property type="entry name" value="REC_YesN-like"/>
    <property type="match status" value="1"/>
</dbReference>
<dbReference type="InterPro" id="IPR041522">
    <property type="entry name" value="CdaR_GGDEF"/>
</dbReference>
<evidence type="ECO:0000259" key="6">
    <source>
        <dbReference type="PROSITE" id="PS50110"/>
    </source>
</evidence>
<proteinExistence type="predicted"/>
<dbReference type="SMART" id="SM00342">
    <property type="entry name" value="HTH_ARAC"/>
    <property type="match status" value="1"/>
</dbReference>
<evidence type="ECO:0000313" key="7">
    <source>
        <dbReference type="EMBL" id="SCW34253.1"/>
    </source>
</evidence>
<dbReference type="InterPro" id="IPR001789">
    <property type="entry name" value="Sig_transdc_resp-reg_receiver"/>
</dbReference>
<keyword evidence="8" id="KW-1185">Reference proteome</keyword>
<dbReference type="InterPro" id="IPR020449">
    <property type="entry name" value="Tscrpt_reg_AraC-type_HTH"/>
</dbReference>
<dbReference type="PANTHER" id="PTHR43280:SF28">
    <property type="entry name" value="HTH-TYPE TRANSCRIPTIONAL ACTIVATOR RHAS"/>
    <property type="match status" value="1"/>
</dbReference>
<dbReference type="InterPro" id="IPR018062">
    <property type="entry name" value="HTH_AraC-typ_CS"/>
</dbReference>
<dbReference type="PRINTS" id="PR00032">
    <property type="entry name" value="HTHARAC"/>
</dbReference>
<dbReference type="Pfam" id="PF17853">
    <property type="entry name" value="GGDEF_2"/>
    <property type="match status" value="1"/>
</dbReference>
<feature type="domain" description="Response regulatory" evidence="6">
    <location>
        <begin position="3"/>
        <end position="120"/>
    </location>
</feature>
<dbReference type="Gene3D" id="1.10.10.60">
    <property type="entry name" value="Homeodomain-like"/>
    <property type="match status" value="2"/>
</dbReference>
<dbReference type="SUPFAM" id="SSF52172">
    <property type="entry name" value="CheY-like"/>
    <property type="match status" value="1"/>
</dbReference>
<reference evidence="8" key="1">
    <citation type="submission" date="2016-10" db="EMBL/GenBank/DDBJ databases">
        <authorList>
            <person name="Varghese N."/>
            <person name="Submissions S."/>
        </authorList>
    </citation>
    <scope>NUCLEOTIDE SEQUENCE [LARGE SCALE GENOMIC DNA]</scope>
    <source>
        <strain evidence="8">CGMCC 1.8946</strain>
    </source>
</reference>
<dbReference type="Pfam" id="PF00072">
    <property type="entry name" value="Response_reg"/>
    <property type="match status" value="1"/>
</dbReference>
<dbReference type="InterPro" id="IPR009057">
    <property type="entry name" value="Homeodomain-like_sf"/>
</dbReference>
<feature type="domain" description="HTH araC/xylS-type" evidence="5">
    <location>
        <begin position="437"/>
        <end position="533"/>
    </location>
</feature>
<dbReference type="EMBL" id="FMTT01000003">
    <property type="protein sequence ID" value="SCW34253.1"/>
    <property type="molecule type" value="Genomic_DNA"/>
</dbReference>
<dbReference type="Pfam" id="PF12833">
    <property type="entry name" value="HTH_18"/>
    <property type="match status" value="1"/>
</dbReference>
<evidence type="ECO:0000256" key="1">
    <source>
        <dbReference type="ARBA" id="ARBA00023015"/>
    </source>
</evidence>
<dbReference type="Gene3D" id="3.40.50.2300">
    <property type="match status" value="1"/>
</dbReference>
<dbReference type="GO" id="GO:0000160">
    <property type="term" value="P:phosphorelay signal transduction system"/>
    <property type="evidence" value="ECO:0007669"/>
    <property type="project" value="InterPro"/>
</dbReference>
<dbReference type="Proteomes" id="UP000198601">
    <property type="component" value="Unassembled WGS sequence"/>
</dbReference>
<evidence type="ECO:0000259" key="5">
    <source>
        <dbReference type="PROSITE" id="PS01124"/>
    </source>
</evidence>
<evidence type="ECO:0000313" key="8">
    <source>
        <dbReference type="Proteomes" id="UP000198601"/>
    </source>
</evidence>
<dbReference type="SMART" id="SM00448">
    <property type="entry name" value="REC"/>
    <property type="match status" value="1"/>
</dbReference>
<dbReference type="PROSITE" id="PS01124">
    <property type="entry name" value="HTH_ARAC_FAMILY_2"/>
    <property type="match status" value="1"/>
</dbReference>
<feature type="modified residue" description="4-aspartylphosphate" evidence="4">
    <location>
        <position position="55"/>
    </location>
</feature>
<dbReference type="GO" id="GO:0043565">
    <property type="term" value="F:sequence-specific DNA binding"/>
    <property type="evidence" value="ECO:0007669"/>
    <property type="project" value="InterPro"/>
</dbReference>
<dbReference type="PROSITE" id="PS50110">
    <property type="entry name" value="RESPONSE_REGULATORY"/>
    <property type="match status" value="1"/>
</dbReference>
<keyword evidence="4" id="KW-0597">Phosphoprotein</keyword>
<accession>A0A1G4PPM0</accession>
<evidence type="ECO:0000256" key="4">
    <source>
        <dbReference type="PROSITE-ProRule" id="PRU00169"/>
    </source>
</evidence>
<dbReference type="PROSITE" id="PS00041">
    <property type="entry name" value="HTH_ARAC_FAMILY_1"/>
    <property type="match status" value="1"/>
</dbReference>
<dbReference type="STRING" id="624147.SAMN04487970_1003173"/>
<dbReference type="SUPFAM" id="SSF46689">
    <property type="entry name" value="Homeodomain-like"/>
    <property type="match status" value="1"/>
</dbReference>
<dbReference type="InterPro" id="IPR018060">
    <property type="entry name" value="HTH_AraC"/>
</dbReference>
<organism evidence="7 8">
    <name type="scientific">Paenibacillus tianmuensis</name>
    <dbReference type="NCBI Taxonomy" id="624147"/>
    <lineage>
        <taxon>Bacteria</taxon>
        <taxon>Bacillati</taxon>
        <taxon>Bacillota</taxon>
        <taxon>Bacilli</taxon>
        <taxon>Bacillales</taxon>
        <taxon>Paenibacillaceae</taxon>
        <taxon>Paenibacillus</taxon>
    </lineage>
</organism>
<evidence type="ECO:0000256" key="2">
    <source>
        <dbReference type="ARBA" id="ARBA00023125"/>
    </source>
</evidence>
<dbReference type="AlphaFoldDB" id="A0A1G4PPM0"/>
<dbReference type="PANTHER" id="PTHR43280">
    <property type="entry name" value="ARAC-FAMILY TRANSCRIPTIONAL REGULATOR"/>
    <property type="match status" value="1"/>
</dbReference>
<sequence>MLKMIIVDDEKKTVEGIKECLDWTDYGIVIAGQARNGSDGLDLAVQVRPDIVLTDIRMPVMDGIEFSRELRRLLPETKIIFITGYSDLAYMKSAFKEGIIDYILKPIDIDELESVIRKTAELCEIEKKKEQNRQELESRLHESIPLLRDQFLSMLILGEIGEKDLIGEKMRHLAIDLPVEDTGYLVFVVDVDDYTVICSDKEPFELKQLSMEIISIAQKTIDGKGIMVQLNEGELAGIIPSRTAHGGAIAESAGEWIQTLQNGLNRDLDLSVTIGVGEWVNSVEKISFSYYRAVHAINQKLYRGKNHIIYADNVSILSEKDATFGYKIYEQTYAALKAGDMDKARLRIEDVFEHLNRSCSLQYVQSVCLQFTAVFQRIYAEYADDRSEDPTLDVFAITNELFRLETIEDMKQFVLTHCTKVCNYVATGRDGQSQIVDYIKSLIEERYAENVTIELIAKEVFLSPAYTSLLFKQKTGETINGFLTRVRIEKAKELLRQGSSKLYEICLDVGYSDPKYFSKLFKKITGLSPSEYK</sequence>
<keyword evidence="3" id="KW-0804">Transcription</keyword>
<gene>
    <name evidence="7" type="ORF">SAMN04487970_1003173</name>
</gene>
<keyword evidence="1" id="KW-0805">Transcription regulation</keyword>
<evidence type="ECO:0000256" key="3">
    <source>
        <dbReference type="ARBA" id="ARBA00023163"/>
    </source>
</evidence>
<dbReference type="OrthoDB" id="9794370at2"/>
<protein>
    <submittedName>
        <fullName evidence="7">Two-component system, response regulator YesN</fullName>
    </submittedName>
</protein>
<dbReference type="InterPro" id="IPR011006">
    <property type="entry name" value="CheY-like_superfamily"/>
</dbReference>
<keyword evidence="2" id="KW-0238">DNA-binding</keyword>